<evidence type="ECO:0000313" key="7">
    <source>
        <dbReference type="Proteomes" id="UP001152795"/>
    </source>
</evidence>
<dbReference type="SUPFAM" id="SSF53335">
    <property type="entry name" value="S-adenosyl-L-methionine-dependent methyltransferases"/>
    <property type="match status" value="1"/>
</dbReference>
<dbReference type="PANTHER" id="PTHR43464">
    <property type="entry name" value="METHYLTRANSFERASE"/>
    <property type="match status" value="1"/>
</dbReference>
<evidence type="ECO:0000256" key="4">
    <source>
        <dbReference type="ARBA" id="ARBA00022691"/>
    </source>
</evidence>
<keyword evidence="6" id="KW-0830">Ubiquinone</keyword>
<dbReference type="InterPro" id="IPR013216">
    <property type="entry name" value="Methyltransf_11"/>
</dbReference>
<sequence>MAAKSIKILSNFRRFCAIRSVFFSYKRACSSYGQTTVDDEEVFKFSELCSEFWDINGPFQALHTMNRLRVPLIRDALLRDTEGKIGTKPLKDKNILDIGCGGGILCEPLARLGANVMGIDASAEAISVAQHHAKHDPEVWERVNYRCMTAEDLVNQSDGFDAVVASEVIEHINDPEFFVETCAQLAKPGGSLILTTINRTPQSYLLAILGAEYVLNIVERGTHDWNKFVPDDQLASLVIYNGFTIHMIQGLCYNPFTRQWSKLGDTSVNYALVAQKEFV</sequence>
<dbReference type="GO" id="GO:0032259">
    <property type="term" value="P:methylation"/>
    <property type="evidence" value="ECO:0007669"/>
    <property type="project" value="UniProtKB-KW"/>
</dbReference>
<feature type="binding site" evidence="5">
    <location>
        <position position="69"/>
    </location>
    <ligand>
        <name>S-adenosyl-L-methionine</name>
        <dbReference type="ChEBI" id="CHEBI:59789"/>
    </ligand>
</feature>
<comment type="catalytic activity">
    <reaction evidence="5">
        <text>a 3-demethylubiquinone + S-adenosyl-L-methionine = a ubiquinone + S-adenosyl-L-homocysteine</text>
        <dbReference type="Rhea" id="RHEA:81215"/>
        <dbReference type="Rhea" id="RHEA-COMP:9565"/>
        <dbReference type="Rhea" id="RHEA-COMP:19654"/>
        <dbReference type="ChEBI" id="CHEBI:16389"/>
        <dbReference type="ChEBI" id="CHEBI:57856"/>
        <dbReference type="ChEBI" id="CHEBI:59789"/>
        <dbReference type="ChEBI" id="CHEBI:231825"/>
    </reaction>
</comment>
<comment type="caution">
    <text evidence="6">The sequence shown here is derived from an EMBL/GenBank/DDBJ whole genome shotgun (WGS) entry which is preliminary data.</text>
</comment>
<dbReference type="EC" id="2.1.1.114" evidence="5"/>
<feature type="binding site" evidence="5">
    <location>
        <position position="99"/>
    </location>
    <ligand>
        <name>S-adenosyl-L-methionine</name>
        <dbReference type="ChEBI" id="CHEBI:59789"/>
    </ligand>
</feature>
<comment type="catalytic activity">
    <reaction evidence="5">
        <text>a 3-demethylubiquinol + S-adenosyl-L-methionine = a ubiquinol + S-adenosyl-L-homocysteine + H(+)</text>
        <dbReference type="Rhea" id="RHEA:44380"/>
        <dbReference type="Rhea" id="RHEA-COMP:9566"/>
        <dbReference type="Rhea" id="RHEA-COMP:10914"/>
        <dbReference type="ChEBI" id="CHEBI:15378"/>
        <dbReference type="ChEBI" id="CHEBI:17976"/>
        <dbReference type="ChEBI" id="CHEBI:57856"/>
        <dbReference type="ChEBI" id="CHEBI:59789"/>
        <dbReference type="ChEBI" id="CHEBI:84422"/>
        <dbReference type="EC" id="2.1.1.64"/>
    </reaction>
</comment>
<gene>
    <name evidence="6" type="ORF">PACLA_8A066248</name>
</gene>
<dbReference type="CDD" id="cd02440">
    <property type="entry name" value="AdoMet_MTases"/>
    <property type="match status" value="1"/>
</dbReference>
<keyword evidence="5" id="KW-0496">Mitochondrion</keyword>
<comment type="catalytic activity">
    <reaction evidence="5">
        <text>a 3,4-dihydroxy-5-(all-trans-polyprenyl)benzoate + S-adenosyl-L-methionine = a 4-hydroxy-3-methoxy-5-(all-trans-polyprenyl)benzoate + S-adenosyl-L-homocysteine + H(+)</text>
        <dbReference type="Rhea" id="RHEA:44452"/>
        <dbReference type="Rhea" id="RHEA-COMP:10930"/>
        <dbReference type="Rhea" id="RHEA-COMP:10931"/>
        <dbReference type="ChEBI" id="CHEBI:15378"/>
        <dbReference type="ChEBI" id="CHEBI:57856"/>
        <dbReference type="ChEBI" id="CHEBI:59789"/>
        <dbReference type="ChEBI" id="CHEBI:64694"/>
        <dbReference type="ChEBI" id="CHEBI:84443"/>
        <dbReference type="EC" id="2.1.1.114"/>
    </reaction>
</comment>
<dbReference type="GO" id="GO:0031314">
    <property type="term" value="C:extrinsic component of mitochondrial inner membrane"/>
    <property type="evidence" value="ECO:0007669"/>
    <property type="project" value="UniProtKB-UniRule"/>
</dbReference>
<keyword evidence="5" id="KW-0479">Metal-binding</keyword>
<dbReference type="UniPathway" id="UPA00232"/>
<keyword evidence="3 5" id="KW-0831">Ubiquinone biosynthesis</keyword>
<dbReference type="EMBL" id="CACRXK020000493">
    <property type="protein sequence ID" value="CAB3982368.1"/>
    <property type="molecule type" value="Genomic_DNA"/>
</dbReference>
<dbReference type="GO" id="GO:0061542">
    <property type="term" value="F:3-demethylubiquinol 3-O-methyltransferase activity"/>
    <property type="evidence" value="ECO:0007669"/>
    <property type="project" value="UniProtKB-UniRule"/>
</dbReference>
<feature type="binding site" evidence="5">
    <location>
        <position position="171"/>
    </location>
    <ligand>
        <name>Mg(2+)</name>
        <dbReference type="ChEBI" id="CHEBI:18420"/>
    </ligand>
</feature>
<evidence type="ECO:0000256" key="2">
    <source>
        <dbReference type="ARBA" id="ARBA00022679"/>
    </source>
</evidence>
<comment type="function">
    <text evidence="5">O-methyltransferase required for two non-consecutive steps during ubiquinone biosynthesis. Catalyzes the 2 O-methylation of 3,4-dihydroxy-5-(all-trans-polyprenyl)benzoic acid into 4-hydroxy-3-methoxy-5-(all-trans-polyprenyl)benzoic acid. Also catalyzes the last step of ubiquinone biosynthesis by mediating methylation of 3-demethylubiquinone into ubiquinone. Also able to mediate the methylation of 3-demethylubiquinol into ubiquinol.</text>
</comment>
<keyword evidence="5" id="KW-0472">Membrane</keyword>
<dbReference type="PANTHER" id="PTHR43464:SF19">
    <property type="entry name" value="UBIQUINONE BIOSYNTHESIS O-METHYLTRANSFERASE, MITOCHONDRIAL"/>
    <property type="match status" value="1"/>
</dbReference>
<organism evidence="6 7">
    <name type="scientific">Paramuricea clavata</name>
    <name type="common">Red gorgonian</name>
    <name type="synonym">Violescent sea-whip</name>
    <dbReference type="NCBI Taxonomy" id="317549"/>
    <lineage>
        <taxon>Eukaryota</taxon>
        <taxon>Metazoa</taxon>
        <taxon>Cnidaria</taxon>
        <taxon>Anthozoa</taxon>
        <taxon>Octocorallia</taxon>
        <taxon>Malacalcyonacea</taxon>
        <taxon>Plexauridae</taxon>
        <taxon>Paramuricea</taxon>
    </lineage>
</organism>
<accession>A0A7D9DE70</accession>
<evidence type="ECO:0000313" key="6">
    <source>
        <dbReference type="EMBL" id="CAB3982368.1"/>
    </source>
</evidence>
<keyword evidence="4 5" id="KW-0949">S-adenosyl-L-methionine</keyword>
<comment type="cofactor">
    <cofactor evidence="5">
        <name>Mg(2+)</name>
        <dbReference type="ChEBI" id="CHEBI:18420"/>
    </cofactor>
</comment>
<feature type="binding site" evidence="5">
    <location>
        <position position="170"/>
    </location>
    <ligand>
        <name>Mg(2+)</name>
        <dbReference type="ChEBI" id="CHEBI:18420"/>
    </ligand>
</feature>
<evidence type="ECO:0000256" key="5">
    <source>
        <dbReference type="HAMAP-Rule" id="MF_03190"/>
    </source>
</evidence>
<keyword evidence="1 5" id="KW-0489">Methyltransferase</keyword>
<evidence type="ECO:0000256" key="3">
    <source>
        <dbReference type="ARBA" id="ARBA00022688"/>
    </source>
</evidence>
<feature type="binding site" evidence="5">
    <location>
        <position position="166"/>
    </location>
    <ligand>
        <name>S-adenosyl-L-methionine</name>
        <dbReference type="ChEBI" id="CHEBI:59789"/>
    </ligand>
</feature>
<proteinExistence type="inferred from homology"/>
<dbReference type="EC" id="2.1.1.-" evidence="5"/>
<keyword evidence="5" id="KW-0460">Magnesium</keyword>
<evidence type="ECO:0000256" key="1">
    <source>
        <dbReference type="ARBA" id="ARBA00022603"/>
    </source>
</evidence>
<dbReference type="GO" id="GO:0010420">
    <property type="term" value="F:polyprenyldihydroxybenzoate methyltransferase activity"/>
    <property type="evidence" value="ECO:0007669"/>
    <property type="project" value="UniProtKB-UniRule"/>
</dbReference>
<comment type="pathway">
    <text evidence="5">Cofactor biosynthesis; ubiquinone biosynthesis.</text>
</comment>
<dbReference type="AlphaFoldDB" id="A0A7D9DE70"/>
<dbReference type="EC" id="2.1.1.64" evidence="5"/>
<dbReference type="GO" id="GO:0046872">
    <property type="term" value="F:metal ion binding"/>
    <property type="evidence" value="ECO:0007669"/>
    <property type="project" value="UniProtKB-KW"/>
</dbReference>
<dbReference type="HAMAP" id="MF_00472">
    <property type="entry name" value="UbiG"/>
    <property type="match status" value="1"/>
</dbReference>
<dbReference type="InterPro" id="IPR010233">
    <property type="entry name" value="UbiG_MeTrfase"/>
</dbReference>
<keyword evidence="2 5" id="KW-0808">Transferase</keyword>
<reference evidence="6" key="1">
    <citation type="submission" date="2020-04" db="EMBL/GenBank/DDBJ databases">
        <authorList>
            <person name="Alioto T."/>
            <person name="Alioto T."/>
            <person name="Gomez Garrido J."/>
        </authorList>
    </citation>
    <scope>NUCLEOTIDE SEQUENCE</scope>
    <source>
        <strain evidence="6">A484AB</strain>
    </source>
</reference>
<comment type="similarity">
    <text evidence="5">Belongs to the class I-like SAM-binding methyltransferase superfamily. UbiG/COQ3 family.</text>
</comment>
<protein>
    <recommendedName>
        <fullName evidence="5">Ubiquinone biosynthesis O-methyltransferase, mitochondrial</fullName>
    </recommendedName>
    <alternativeName>
        <fullName evidence="5">3-demethylubiquinol 3-O-methyltransferase</fullName>
        <ecNumber evidence="5">2.1.1.64</ecNumber>
    </alternativeName>
    <alternativeName>
        <fullName evidence="5">3-demethylubiquinone 3-O-methyltransferase</fullName>
        <ecNumber evidence="5">2.1.1.-</ecNumber>
    </alternativeName>
    <alternativeName>
        <fullName evidence="5">Polyprenyldihydroxybenzoate methyltransferase</fullName>
        <ecNumber evidence="5">2.1.1.114</ecNumber>
    </alternativeName>
</protein>
<dbReference type="NCBIfam" id="TIGR01983">
    <property type="entry name" value="UbiG"/>
    <property type="match status" value="1"/>
</dbReference>
<keyword evidence="7" id="KW-1185">Reference proteome</keyword>
<dbReference type="Proteomes" id="UP001152795">
    <property type="component" value="Unassembled WGS sequence"/>
</dbReference>
<comment type="subcellular location">
    <subcellularLocation>
        <location evidence="5">Mitochondrion inner membrane</location>
        <topology evidence="5">Peripheral membrane protein</topology>
        <orientation evidence="5">Matrix side</orientation>
    </subcellularLocation>
</comment>
<keyword evidence="5" id="KW-0999">Mitochondrion inner membrane</keyword>
<name>A0A7D9DE70_PARCT</name>
<feature type="binding site" evidence="5">
    <location>
        <position position="120"/>
    </location>
    <ligand>
        <name>S-adenosyl-L-methionine</name>
        <dbReference type="ChEBI" id="CHEBI:59789"/>
    </ligand>
</feature>
<dbReference type="OrthoDB" id="3265906at2759"/>
<feature type="binding site" evidence="5">
    <location>
        <position position="167"/>
    </location>
    <ligand>
        <name>Mg(2+)</name>
        <dbReference type="ChEBI" id="CHEBI:18420"/>
    </ligand>
</feature>
<comment type="subunit">
    <text evidence="5">Component of a multi-subunit COQ enzyme complex.</text>
</comment>
<dbReference type="Pfam" id="PF08241">
    <property type="entry name" value="Methyltransf_11"/>
    <property type="match status" value="1"/>
</dbReference>
<dbReference type="InterPro" id="IPR029063">
    <property type="entry name" value="SAM-dependent_MTases_sf"/>
</dbReference>
<dbReference type="Gene3D" id="3.40.50.150">
    <property type="entry name" value="Vaccinia Virus protein VP39"/>
    <property type="match status" value="1"/>
</dbReference>